<feature type="compositionally biased region" description="Polar residues" evidence="14">
    <location>
        <begin position="22"/>
        <end position="40"/>
    </location>
</feature>
<proteinExistence type="inferred from homology"/>
<evidence type="ECO:0000256" key="8">
    <source>
        <dbReference type="ARBA" id="ARBA00023669"/>
    </source>
</evidence>
<comment type="cofactor">
    <cofactor evidence="1">
        <name>Zn(2+)</name>
        <dbReference type="ChEBI" id="CHEBI:29105"/>
    </cofactor>
</comment>
<evidence type="ECO:0000313" key="19">
    <source>
        <dbReference type="Proteomes" id="UP000296201"/>
    </source>
</evidence>
<evidence type="ECO:0000256" key="10">
    <source>
        <dbReference type="ARBA" id="ARBA00024121"/>
    </source>
</evidence>
<dbReference type="RefSeq" id="WP_135795531.1">
    <property type="nucleotide sequence ID" value="NZ_CP032096.1"/>
</dbReference>
<dbReference type="GO" id="GO:0015977">
    <property type="term" value="P:carbon fixation"/>
    <property type="evidence" value="ECO:0007669"/>
    <property type="project" value="UniProtKB-UniRule"/>
</dbReference>
<dbReference type="EMBL" id="CP032096">
    <property type="protein sequence ID" value="QBZ82862.1"/>
    <property type="molecule type" value="Genomic_DNA"/>
</dbReference>
<keyword evidence="3" id="KW-0479">Metal-binding</keyword>
<evidence type="ECO:0000256" key="3">
    <source>
        <dbReference type="ARBA" id="ARBA00022723"/>
    </source>
</evidence>
<evidence type="ECO:0000313" key="18">
    <source>
        <dbReference type="EMBL" id="QBZ82862.1"/>
    </source>
</evidence>
<evidence type="ECO:0000256" key="6">
    <source>
        <dbReference type="ARBA" id="ARBA00023300"/>
    </source>
</evidence>
<gene>
    <name evidence="18" type="ORF">GHNINEIG_00901</name>
</gene>
<dbReference type="Gene3D" id="1.20.120.1310">
    <property type="entry name" value="Carboxysome Shell Carbonic Anhydrase, N-terminal helical domain"/>
    <property type="match status" value="1"/>
</dbReference>
<feature type="domain" description="Carboxysome Shell Carbonic Anhydrase catalytic" evidence="16">
    <location>
        <begin position="167"/>
        <end position="401"/>
    </location>
</feature>
<protein>
    <recommendedName>
        <fullName evidence="10 13">Carboxysome shell carbonic anhydrase</fullName>
        <ecNumber evidence="2 13">4.2.1.1</ecNumber>
    </recommendedName>
</protein>
<feature type="region of interest" description="Disordered" evidence="14">
    <location>
        <begin position="1"/>
        <end position="46"/>
    </location>
</feature>
<keyword evidence="19" id="KW-1185">Reference proteome</keyword>
<dbReference type="InterPro" id="IPR043065">
    <property type="entry name" value="CsoSCA_N_sf"/>
</dbReference>
<dbReference type="GO" id="GO:0004089">
    <property type="term" value="F:carbonate dehydratase activity"/>
    <property type="evidence" value="ECO:0007669"/>
    <property type="project" value="UniProtKB-UniRule"/>
</dbReference>
<dbReference type="InterPro" id="IPR048539">
    <property type="entry name" value="CsoSCA_cat"/>
</dbReference>
<sequence length="528" mass="59257">MNRLKKSHRQKSLFWRPIAPNPQWQKENPTAHGSTETESFGYNGGNAEVKTSSAMMTGIHALVNERQNQWLREYEVDIKSRFDDIEPVLKDILAQQSQPSFVSWANQQLFAKLGVSLTEQDWQSGVQLQSQKGFQFLYGKTLFAQFMRMSEDFFVNDPLLGQRKHEAERIFKEAGFHAVGIAPCADGRLAHILSYVLRLPYALARRKAHAGVMFDVSESVRNWVFIEHTRFREGEPNLADEPTRYLKIAVYHFSKADPTHQGCAAHGSDDHKAAQAALQKLKDFKQAIENRFGCGSTVQTLLLGLNTDDDSMKVHIPNASGEVCLDRYVETEQLYQITASLSDTEAKQTLENAILACNQALGSTAPQPELVKLLSWLIGNNFSQIAYVNQYENGCYSDIGHAERFIGIGNGFEEVQLRNLSYYSFLDTVEEGVNDVDVGIKIFKGLNVKKGLPIPIIIRCDYDGRVPGSKDRAEAKALRIEKALHNRYQELSAPGLLQTLPTLRDFTSCKPAEKLPGLADLSAKQRTA</sequence>
<evidence type="ECO:0000259" key="17">
    <source>
        <dbReference type="Pfam" id="PF20687"/>
    </source>
</evidence>
<dbReference type="OrthoDB" id="544846at2"/>
<dbReference type="AlphaFoldDB" id="A0A4P7P0U2"/>
<evidence type="ECO:0000256" key="12">
    <source>
        <dbReference type="ARBA" id="ARBA00048348"/>
    </source>
</evidence>
<keyword evidence="5" id="KW-0456">Lyase</keyword>
<reference evidence="18 19" key="1">
    <citation type="submission" date="2018-08" db="EMBL/GenBank/DDBJ databases">
        <title>Horizontal acquisition of hydrogen conversion ability and other habitat adaptations in Hydrogenovibrio crunogenus strains.</title>
        <authorList>
            <person name="Gonnella G."/>
            <person name="Adam N."/>
            <person name="Perner M."/>
        </authorList>
    </citation>
    <scope>NUCLEOTIDE SEQUENCE [LARGE SCALE GENOMIC DNA]</scope>
    <source>
        <strain evidence="18 19">SP-41</strain>
    </source>
</reference>
<keyword evidence="4" id="KW-0862">Zinc</keyword>
<dbReference type="InterPro" id="IPR048619">
    <property type="entry name" value="CsoSCA_N"/>
</dbReference>
<evidence type="ECO:0000256" key="14">
    <source>
        <dbReference type="SAM" id="MobiDB-lite"/>
    </source>
</evidence>
<evidence type="ECO:0000256" key="13">
    <source>
        <dbReference type="NCBIfam" id="TIGR02701"/>
    </source>
</evidence>
<feature type="domain" description="Carboxysome Shell Carbonic Anhydrase C-terminal" evidence="15">
    <location>
        <begin position="402"/>
        <end position="514"/>
    </location>
</feature>
<evidence type="ECO:0000256" key="5">
    <source>
        <dbReference type="ARBA" id="ARBA00023239"/>
    </source>
</evidence>
<comment type="catalytic activity">
    <reaction evidence="12">
        <text>hydrogencarbonate + H(+) = CO2 + H2O</text>
        <dbReference type="Rhea" id="RHEA:10748"/>
        <dbReference type="ChEBI" id="CHEBI:15377"/>
        <dbReference type="ChEBI" id="CHEBI:15378"/>
        <dbReference type="ChEBI" id="CHEBI:16526"/>
        <dbReference type="ChEBI" id="CHEBI:17544"/>
        <dbReference type="EC" id="4.2.1.1"/>
    </reaction>
</comment>
<dbReference type="EC" id="4.2.1.1" evidence="2 13"/>
<name>A0A4P7P0U2_9GAMM</name>
<evidence type="ECO:0000256" key="11">
    <source>
        <dbReference type="ARBA" id="ARBA00024446"/>
    </source>
</evidence>
<dbReference type="GO" id="GO:0046872">
    <property type="term" value="F:metal ion binding"/>
    <property type="evidence" value="ECO:0007669"/>
    <property type="project" value="UniProtKB-KW"/>
</dbReference>
<evidence type="ECO:0000259" key="16">
    <source>
        <dbReference type="Pfam" id="PF20686"/>
    </source>
</evidence>
<keyword evidence="8" id="KW-1282">Carboxysome</keyword>
<dbReference type="Pfam" id="PF08936">
    <property type="entry name" value="CsoSCA_C"/>
    <property type="match status" value="1"/>
</dbReference>
<dbReference type="Gene3D" id="3.30.1330.140">
    <property type="entry name" value="Carboxysome Shell Carbonic Anhydrase, C-terminal domain"/>
    <property type="match status" value="1"/>
</dbReference>
<dbReference type="Pfam" id="PF20686">
    <property type="entry name" value="CsoSCA_cat"/>
    <property type="match status" value="1"/>
</dbReference>
<dbReference type="NCBIfam" id="TIGR02701">
    <property type="entry name" value="shell_carb_anhy"/>
    <property type="match status" value="1"/>
</dbReference>
<dbReference type="GO" id="GO:0031470">
    <property type="term" value="C:carboxysome"/>
    <property type="evidence" value="ECO:0007669"/>
    <property type="project" value="UniProtKB-SubCell"/>
</dbReference>
<comment type="similarity">
    <text evidence="9">Belongs to the beta-class carbonic anhydrase family. CsoSCA subfamily.</text>
</comment>
<evidence type="ECO:0000256" key="4">
    <source>
        <dbReference type="ARBA" id="ARBA00022833"/>
    </source>
</evidence>
<keyword evidence="6" id="KW-0120">Carbon dioxide fixation</keyword>
<organism evidence="18 19">
    <name type="scientific">Hydrogenovibrio crunogenus</name>
    <dbReference type="NCBI Taxonomy" id="39765"/>
    <lineage>
        <taxon>Bacteria</taxon>
        <taxon>Pseudomonadati</taxon>
        <taxon>Pseudomonadota</taxon>
        <taxon>Gammaproteobacteria</taxon>
        <taxon>Thiotrichales</taxon>
        <taxon>Piscirickettsiaceae</taxon>
        <taxon>Hydrogenovibrio</taxon>
    </lineage>
</organism>
<dbReference type="InterPro" id="IPR043066">
    <property type="entry name" value="CsoSCA_C_sf"/>
</dbReference>
<dbReference type="Proteomes" id="UP000296201">
    <property type="component" value="Chromosome"/>
</dbReference>
<evidence type="ECO:0000259" key="15">
    <source>
        <dbReference type="Pfam" id="PF08936"/>
    </source>
</evidence>
<dbReference type="InterPro" id="IPR014074">
    <property type="entry name" value="Carboxysome_shell_carb_anhy"/>
</dbReference>
<comment type="subcellular location">
    <subcellularLocation>
        <location evidence="7">Carboxysome</location>
    </subcellularLocation>
</comment>
<keyword evidence="11" id="KW-1283">Bacterial microcompartment</keyword>
<feature type="domain" description="Carboxysome Shell Carbonic Anhydrase N-terminal" evidence="17">
    <location>
        <begin position="60"/>
        <end position="154"/>
    </location>
</feature>
<dbReference type="InterPro" id="IPR048620">
    <property type="entry name" value="CsoSCA_C"/>
</dbReference>
<evidence type="ECO:0000256" key="2">
    <source>
        <dbReference type="ARBA" id="ARBA00012925"/>
    </source>
</evidence>
<feature type="compositionally biased region" description="Basic residues" evidence="14">
    <location>
        <begin position="1"/>
        <end position="11"/>
    </location>
</feature>
<evidence type="ECO:0000256" key="9">
    <source>
        <dbReference type="ARBA" id="ARBA00024021"/>
    </source>
</evidence>
<evidence type="ECO:0000256" key="1">
    <source>
        <dbReference type="ARBA" id="ARBA00001947"/>
    </source>
</evidence>
<dbReference type="Pfam" id="PF20687">
    <property type="entry name" value="CsoSCA_N"/>
    <property type="match status" value="1"/>
</dbReference>
<evidence type="ECO:0000256" key="7">
    <source>
        <dbReference type="ARBA" id="ARBA00023587"/>
    </source>
</evidence>
<accession>A0A4P7P0U2</accession>